<evidence type="ECO:0000259" key="1">
    <source>
        <dbReference type="PROSITE" id="PS50965"/>
    </source>
</evidence>
<reference evidence="3" key="1">
    <citation type="journal article" date="2019" name="Int. J. Syst. Evol. Microbiol.">
        <title>The Global Catalogue of Microorganisms (GCM) 10K type strain sequencing project: providing services to taxonomists for standard genome sequencing and annotation.</title>
        <authorList>
            <consortium name="The Broad Institute Genomics Platform"/>
            <consortium name="The Broad Institute Genome Sequencing Center for Infectious Disease"/>
            <person name="Wu L."/>
            <person name="Ma J."/>
        </authorList>
    </citation>
    <scope>NUCLEOTIDE SEQUENCE [LARGE SCALE GENOMIC DNA]</scope>
    <source>
        <strain evidence="3">CGMCC 4.7330</strain>
    </source>
</reference>
<sequence>MSNPRWTTITESAYPHERSALDRIRAAMPDTGPWRAWSNFTFATAAGKLYEIDLLIAAPAGLHMVELKTWNGEVTATRDGWVQTNESGERIAHGNPLELTWHKSGALARLIEAAGEPVYIRTLVVFAGHQPVLHLPDRELRYIVPVDALIDRLARPAHNVRHRMPDERAIRIAEALENAGIVAPEAWEQHNGSLGDLTGGKRAATSERY</sequence>
<dbReference type="Pfam" id="PF08378">
    <property type="entry name" value="NERD"/>
    <property type="match status" value="1"/>
</dbReference>
<dbReference type="EMBL" id="JBHSAX010000023">
    <property type="protein sequence ID" value="MFC3965780.1"/>
    <property type="molecule type" value="Genomic_DNA"/>
</dbReference>
<evidence type="ECO:0000313" key="2">
    <source>
        <dbReference type="EMBL" id="MFC3965780.1"/>
    </source>
</evidence>
<feature type="domain" description="NERD" evidence="1">
    <location>
        <begin position="12"/>
        <end position="130"/>
    </location>
</feature>
<dbReference type="RefSeq" id="WP_378615948.1">
    <property type="nucleotide sequence ID" value="NZ_JBHSAX010000023.1"/>
</dbReference>
<organism evidence="2 3">
    <name type="scientific">Nocardia jiangsuensis</name>
    <dbReference type="NCBI Taxonomy" id="1691563"/>
    <lineage>
        <taxon>Bacteria</taxon>
        <taxon>Bacillati</taxon>
        <taxon>Actinomycetota</taxon>
        <taxon>Actinomycetes</taxon>
        <taxon>Mycobacteriales</taxon>
        <taxon>Nocardiaceae</taxon>
        <taxon>Nocardia</taxon>
    </lineage>
</organism>
<proteinExistence type="predicted"/>
<dbReference type="Proteomes" id="UP001595696">
    <property type="component" value="Unassembled WGS sequence"/>
</dbReference>
<keyword evidence="3" id="KW-1185">Reference proteome</keyword>
<evidence type="ECO:0000313" key="3">
    <source>
        <dbReference type="Proteomes" id="UP001595696"/>
    </source>
</evidence>
<dbReference type="InterPro" id="IPR011528">
    <property type="entry name" value="NERD"/>
</dbReference>
<protein>
    <submittedName>
        <fullName evidence="2">NERD domain-containing protein</fullName>
    </submittedName>
</protein>
<name>A0ABV8E0V4_9NOCA</name>
<dbReference type="PROSITE" id="PS50965">
    <property type="entry name" value="NERD"/>
    <property type="match status" value="1"/>
</dbReference>
<comment type="caution">
    <text evidence="2">The sequence shown here is derived from an EMBL/GenBank/DDBJ whole genome shotgun (WGS) entry which is preliminary data.</text>
</comment>
<accession>A0ABV8E0V4</accession>
<gene>
    <name evidence="2" type="ORF">ACFO0B_27645</name>
</gene>